<proteinExistence type="predicted"/>
<dbReference type="EMBL" id="JANAVB010032618">
    <property type="protein sequence ID" value="KAJ6810106.1"/>
    <property type="molecule type" value="Genomic_DNA"/>
</dbReference>
<protein>
    <submittedName>
        <fullName evidence="2">Uncharacterized protein</fullName>
    </submittedName>
</protein>
<organism evidence="2 3">
    <name type="scientific">Iris pallida</name>
    <name type="common">Sweet iris</name>
    <dbReference type="NCBI Taxonomy" id="29817"/>
    <lineage>
        <taxon>Eukaryota</taxon>
        <taxon>Viridiplantae</taxon>
        <taxon>Streptophyta</taxon>
        <taxon>Embryophyta</taxon>
        <taxon>Tracheophyta</taxon>
        <taxon>Spermatophyta</taxon>
        <taxon>Magnoliopsida</taxon>
        <taxon>Liliopsida</taxon>
        <taxon>Asparagales</taxon>
        <taxon>Iridaceae</taxon>
        <taxon>Iridoideae</taxon>
        <taxon>Irideae</taxon>
        <taxon>Iris</taxon>
    </lineage>
</organism>
<feature type="compositionally biased region" description="Pro residues" evidence="1">
    <location>
        <begin position="90"/>
        <end position="100"/>
    </location>
</feature>
<feature type="region of interest" description="Disordered" evidence="1">
    <location>
        <begin position="1"/>
        <end position="67"/>
    </location>
</feature>
<evidence type="ECO:0000313" key="2">
    <source>
        <dbReference type="EMBL" id="KAJ6810106.1"/>
    </source>
</evidence>
<evidence type="ECO:0000313" key="3">
    <source>
        <dbReference type="Proteomes" id="UP001140949"/>
    </source>
</evidence>
<comment type="caution">
    <text evidence="2">The sequence shown here is derived from an EMBL/GenBank/DDBJ whole genome shotgun (WGS) entry which is preliminary data.</text>
</comment>
<accession>A0AAX6F1A8</accession>
<keyword evidence="3" id="KW-1185">Reference proteome</keyword>
<feature type="region of interest" description="Disordered" evidence="1">
    <location>
        <begin position="82"/>
        <end position="113"/>
    </location>
</feature>
<sequence>MCPTFRTPRHHHPKYDTSKKLQNLTSSLSKAASRISAEPRAPSPEPTKPASTSTAPEASVPEVSGDQAWAATSCTSLTVPVQWQRQIRPTPAPLGRPPPLGQSSDVSPPPDPALAIPPCGVATVGAFPNACRSVEETSSGACLPSHARRSRLRRAEAARLQSAALADASFRWCLTESRCAWRLRVAALSSRPGRSRHHRDVVERRLRSTRLRASPGDLLVRAALLPRREPSGLAAITLSTGEAWVC</sequence>
<dbReference type="AlphaFoldDB" id="A0AAX6F1A8"/>
<dbReference type="Proteomes" id="UP001140949">
    <property type="component" value="Unassembled WGS sequence"/>
</dbReference>
<reference evidence="2" key="1">
    <citation type="journal article" date="2023" name="GigaByte">
        <title>Genome assembly of the bearded iris, Iris pallida Lam.</title>
        <authorList>
            <person name="Bruccoleri R.E."/>
            <person name="Oakeley E.J."/>
            <person name="Faust A.M.E."/>
            <person name="Altorfer M."/>
            <person name="Dessus-Babus S."/>
            <person name="Burckhardt D."/>
            <person name="Oertli M."/>
            <person name="Naumann U."/>
            <person name="Petersen F."/>
            <person name="Wong J."/>
        </authorList>
    </citation>
    <scope>NUCLEOTIDE SEQUENCE</scope>
    <source>
        <strain evidence="2">GSM-AAB239-AS_SAM_17_03QT</strain>
    </source>
</reference>
<reference evidence="2" key="2">
    <citation type="submission" date="2023-04" db="EMBL/GenBank/DDBJ databases">
        <authorList>
            <person name="Bruccoleri R.E."/>
            <person name="Oakeley E.J."/>
            <person name="Faust A.-M."/>
            <person name="Dessus-Babus S."/>
            <person name="Altorfer M."/>
            <person name="Burckhardt D."/>
            <person name="Oertli M."/>
            <person name="Naumann U."/>
            <person name="Petersen F."/>
            <person name="Wong J."/>
        </authorList>
    </citation>
    <scope>NUCLEOTIDE SEQUENCE</scope>
    <source>
        <strain evidence="2">GSM-AAB239-AS_SAM_17_03QT</strain>
        <tissue evidence="2">Leaf</tissue>
    </source>
</reference>
<gene>
    <name evidence="2" type="ORF">M6B38_157795</name>
</gene>
<name>A0AAX6F1A8_IRIPA</name>
<feature type="compositionally biased region" description="Polar residues" evidence="1">
    <location>
        <begin position="20"/>
        <end position="30"/>
    </location>
</feature>
<evidence type="ECO:0000256" key="1">
    <source>
        <dbReference type="SAM" id="MobiDB-lite"/>
    </source>
</evidence>